<name>A0ABP4PJ87_9ACTN</name>
<reference evidence="5" key="1">
    <citation type="journal article" date="2019" name="Int. J. Syst. Evol. Microbiol.">
        <title>The Global Catalogue of Microorganisms (GCM) 10K type strain sequencing project: providing services to taxonomists for standard genome sequencing and annotation.</title>
        <authorList>
            <consortium name="The Broad Institute Genomics Platform"/>
            <consortium name="The Broad Institute Genome Sequencing Center for Infectious Disease"/>
            <person name="Wu L."/>
            <person name="Ma J."/>
        </authorList>
    </citation>
    <scope>NUCLEOTIDE SEQUENCE [LARGE SCALE GENOMIC DNA]</scope>
    <source>
        <strain evidence="5">JCM 14969</strain>
    </source>
</reference>
<dbReference type="RefSeq" id="WP_344216158.1">
    <property type="nucleotide sequence ID" value="NZ_BAAAOS010000025.1"/>
</dbReference>
<dbReference type="InterPro" id="IPR036505">
    <property type="entry name" value="Amidase/PGRP_sf"/>
</dbReference>
<feature type="compositionally biased region" description="Low complexity" evidence="2">
    <location>
        <begin position="229"/>
        <end position="241"/>
    </location>
</feature>
<dbReference type="SMART" id="SM00701">
    <property type="entry name" value="PGRP"/>
    <property type="match status" value="1"/>
</dbReference>
<feature type="compositionally biased region" description="Low complexity" evidence="2">
    <location>
        <begin position="338"/>
        <end position="347"/>
    </location>
</feature>
<dbReference type="SUPFAM" id="SSF55846">
    <property type="entry name" value="N-acetylmuramoyl-L-alanine amidase-like"/>
    <property type="match status" value="1"/>
</dbReference>
<dbReference type="InterPro" id="IPR002502">
    <property type="entry name" value="Amidase_domain"/>
</dbReference>
<feature type="compositionally biased region" description="Low complexity" evidence="2">
    <location>
        <begin position="320"/>
        <end position="332"/>
    </location>
</feature>
<dbReference type="Gene3D" id="3.40.80.10">
    <property type="entry name" value="Peptidoglycan recognition protein-like"/>
    <property type="match status" value="1"/>
</dbReference>
<dbReference type="CDD" id="cd06583">
    <property type="entry name" value="PGRP"/>
    <property type="match status" value="1"/>
</dbReference>
<dbReference type="InterPro" id="IPR015510">
    <property type="entry name" value="PGRP"/>
</dbReference>
<dbReference type="InterPro" id="IPR006619">
    <property type="entry name" value="PGRP_domain_met/bac"/>
</dbReference>
<accession>A0ABP4PJ87</accession>
<evidence type="ECO:0000256" key="2">
    <source>
        <dbReference type="SAM" id="MobiDB-lite"/>
    </source>
</evidence>
<evidence type="ECO:0000259" key="3">
    <source>
        <dbReference type="SMART" id="SM00701"/>
    </source>
</evidence>
<keyword evidence="5" id="KW-1185">Reference proteome</keyword>
<dbReference type="Proteomes" id="UP001500393">
    <property type="component" value="Unassembled WGS sequence"/>
</dbReference>
<dbReference type="PANTHER" id="PTHR11022:SF41">
    <property type="entry name" value="PEPTIDOGLYCAN-RECOGNITION PROTEIN LC-RELATED"/>
    <property type="match status" value="1"/>
</dbReference>
<evidence type="ECO:0000313" key="4">
    <source>
        <dbReference type="EMBL" id="GAA1582913.1"/>
    </source>
</evidence>
<comment type="similarity">
    <text evidence="1">Belongs to the N-acetylmuramoyl-L-alanine amidase 2 family.</text>
</comment>
<dbReference type="PANTHER" id="PTHR11022">
    <property type="entry name" value="PEPTIDOGLYCAN RECOGNITION PROTEIN"/>
    <property type="match status" value="1"/>
</dbReference>
<protein>
    <recommendedName>
        <fullName evidence="3">Peptidoglycan recognition protein family domain-containing protein</fullName>
    </recommendedName>
</protein>
<evidence type="ECO:0000313" key="5">
    <source>
        <dbReference type="Proteomes" id="UP001500393"/>
    </source>
</evidence>
<sequence>MVVYLPRSAWGARAPSSGPGQLVASRVLGTVIHWPGTGTTRPIHTRAAVASALRGWQAYHMDSRGWSDIAYQVAVDQAGRAWTLRGLRTQSGANGNTDLNRKYGAILLVLVTGEQPTSAMKATVRGVVADFRRFYPRGLAIRPHSAVRPDGTDCPGPAARAALARGDFTPNSSPEDEMTPAQMQELKNFIEARTQAYAVWLKRQMAPEVERIVQRYTLGMQEWERQTDAADAARAAAAVWATEPPRPGQEPTEPTDPVDPADPTEPTEPPDPNEPTENGPTDPNGPTEPTGPGGPTDPVDLDDLPPFPPLPEDPTDQTDPAPSEPSEQAEPAEPTEPSEPSEQSEPSETGDHAIPGEPGEAGDNAIPSEPAEAKPGN</sequence>
<evidence type="ECO:0000256" key="1">
    <source>
        <dbReference type="ARBA" id="ARBA00007553"/>
    </source>
</evidence>
<proteinExistence type="inferred from homology"/>
<gene>
    <name evidence="4" type="ORF">GCM10009789_40840</name>
</gene>
<organism evidence="4 5">
    <name type="scientific">Kribbella sancticallisti</name>
    <dbReference type="NCBI Taxonomy" id="460087"/>
    <lineage>
        <taxon>Bacteria</taxon>
        <taxon>Bacillati</taxon>
        <taxon>Actinomycetota</taxon>
        <taxon>Actinomycetes</taxon>
        <taxon>Propionibacteriales</taxon>
        <taxon>Kribbellaceae</taxon>
        <taxon>Kribbella</taxon>
    </lineage>
</organism>
<feature type="domain" description="Peptidoglycan recognition protein family" evidence="3">
    <location>
        <begin position="2"/>
        <end position="148"/>
    </location>
</feature>
<feature type="region of interest" description="Disordered" evidence="2">
    <location>
        <begin position="227"/>
        <end position="377"/>
    </location>
</feature>
<dbReference type="EMBL" id="BAAAOS010000025">
    <property type="protein sequence ID" value="GAA1582913.1"/>
    <property type="molecule type" value="Genomic_DNA"/>
</dbReference>
<feature type="compositionally biased region" description="Low complexity" evidence="2">
    <location>
        <begin position="275"/>
        <end position="290"/>
    </location>
</feature>
<comment type="caution">
    <text evidence="4">The sequence shown here is derived from an EMBL/GenBank/DDBJ whole genome shotgun (WGS) entry which is preliminary data.</text>
</comment>